<keyword evidence="3" id="KW-1185">Reference proteome</keyword>
<evidence type="ECO:0000256" key="1">
    <source>
        <dbReference type="SAM" id="MobiDB-lite"/>
    </source>
</evidence>
<gene>
    <name evidence="2" type="ORF">M0R45_020214</name>
</gene>
<evidence type="ECO:0008006" key="4">
    <source>
        <dbReference type="Google" id="ProtNLM"/>
    </source>
</evidence>
<dbReference type="Gene3D" id="3.80.10.10">
    <property type="entry name" value="Ribonuclease Inhibitor"/>
    <property type="match status" value="1"/>
</dbReference>
<dbReference type="InterPro" id="IPR036047">
    <property type="entry name" value="F-box-like_dom_sf"/>
</dbReference>
<name>A0AAW1XA26_RUBAR</name>
<protein>
    <recommendedName>
        <fullName evidence="4">F-box domain-containing protein</fullName>
    </recommendedName>
</protein>
<dbReference type="EMBL" id="JBEDUW010000004">
    <property type="protein sequence ID" value="KAK9932999.1"/>
    <property type="molecule type" value="Genomic_DNA"/>
</dbReference>
<evidence type="ECO:0000313" key="2">
    <source>
        <dbReference type="EMBL" id="KAK9932999.1"/>
    </source>
</evidence>
<feature type="compositionally biased region" description="Low complexity" evidence="1">
    <location>
        <begin position="77"/>
        <end position="89"/>
    </location>
</feature>
<reference evidence="2 3" key="1">
    <citation type="journal article" date="2023" name="G3 (Bethesda)">
        <title>A chromosome-length genome assembly and annotation of blackberry (Rubus argutus, cv. 'Hillquist').</title>
        <authorList>
            <person name="Bruna T."/>
            <person name="Aryal R."/>
            <person name="Dudchenko O."/>
            <person name="Sargent D.J."/>
            <person name="Mead D."/>
            <person name="Buti M."/>
            <person name="Cavallini A."/>
            <person name="Hytonen T."/>
            <person name="Andres J."/>
            <person name="Pham M."/>
            <person name="Weisz D."/>
            <person name="Mascagni F."/>
            <person name="Usai G."/>
            <person name="Natali L."/>
            <person name="Bassil N."/>
            <person name="Fernandez G.E."/>
            <person name="Lomsadze A."/>
            <person name="Armour M."/>
            <person name="Olukolu B."/>
            <person name="Poorten T."/>
            <person name="Britton C."/>
            <person name="Davik J."/>
            <person name="Ashrafi H."/>
            <person name="Aiden E.L."/>
            <person name="Borodovsky M."/>
            <person name="Worthington M."/>
        </authorList>
    </citation>
    <scope>NUCLEOTIDE SEQUENCE [LARGE SCALE GENOMIC DNA]</scope>
    <source>
        <strain evidence="2">PI 553951</strain>
    </source>
</reference>
<comment type="caution">
    <text evidence="2">The sequence shown here is derived from an EMBL/GenBank/DDBJ whole genome shotgun (WGS) entry which is preliminary data.</text>
</comment>
<evidence type="ECO:0000313" key="3">
    <source>
        <dbReference type="Proteomes" id="UP001457282"/>
    </source>
</evidence>
<dbReference type="SUPFAM" id="SSF81383">
    <property type="entry name" value="F-box domain"/>
    <property type="match status" value="1"/>
</dbReference>
<dbReference type="InterPro" id="IPR032675">
    <property type="entry name" value="LRR_dom_sf"/>
</dbReference>
<dbReference type="AlphaFoldDB" id="A0AAW1XA26"/>
<proteinExistence type="predicted"/>
<organism evidence="2 3">
    <name type="scientific">Rubus argutus</name>
    <name type="common">Southern blackberry</name>
    <dbReference type="NCBI Taxonomy" id="59490"/>
    <lineage>
        <taxon>Eukaryota</taxon>
        <taxon>Viridiplantae</taxon>
        <taxon>Streptophyta</taxon>
        <taxon>Embryophyta</taxon>
        <taxon>Tracheophyta</taxon>
        <taxon>Spermatophyta</taxon>
        <taxon>Magnoliopsida</taxon>
        <taxon>eudicotyledons</taxon>
        <taxon>Gunneridae</taxon>
        <taxon>Pentapetalae</taxon>
        <taxon>rosids</taxon>
        <taxon>fabids</taxon>
        <taxon>Rosales</taxon>
        <taxon>Rosaceae</taxon>
        <taxon>Rosoideae</taxon>
        <taxon>Rosoideae incertae sedis</taxon>
        <taxon>Rubus</taxon>
    </lineage>
</organism>
<dbReference type="Proteomes" id="UP001457282">
    <property type="component" value="Unassembled WGS sequence"/>
</dbReference>
<accession>A0AAW1XA26</accession>
<feature type="region of interest" description="Disordered" evidence="1">
    <location>
        <begin position="63"/>
        <end position="89"/>
    </location>
</feature>
<sequence>MKKTKLLEFFCKIPTKWLAQCKCVCKSWAAVALRPSFHHPKTLFSRNTHIPSAPRHLLSEETRHAGLRKGFQQKNVPTSTTSPKPRTTP</sequence>